<feature type="compositionally biased region" description="Polar residues" evidence="1">
    <location>
        <begin position="88"/>
        <end position="103"/>
    </location>
</feature>
<dbReference type="STRING" id="765440.A0A0C3B739"/>
<evidence type="ECO:0000256" key="1">
    <source>
        <dbReference type="SAM" id="MobiDB-lite"/>
    </source>
</evidence>
<gene>
    <name evidence="2" type="ORF">PILCRDRAFT_15495</name>
</gene>
<accession>A0A0C3B739</accession>
<reference evidence="2 3" key="1">
    <citation type="submission" date="2014-04" db="EMBL/GenBank/DDBJ databases">
        <authorList>
            <consortium name="DOE Joint Genome Institute"/>
            <person name="Kuo A."/>
            <person name="Tarkka M."/>
            <person name="Buscot F."/>
            <person name="Kohler A."/>
            <person name="Nagy L.G."/>
            <person name="Floudas D."/>
            <person name="Copeland A."/>
            <person name="Barry K.W."/>
            <person name="Cichocki N."/>
            <person name="Veneault-Fourrey C."/>
            <person name="LaButti K."/>
            <person name="Lindquist E.A."/>
            <person name="Lipzen A."/>
            <person name="Lundell T."/>
            <person name="Morin E."/>
            <person name="Murat C."/>
            <person name="Sun H."/>
            <person name="Tunlid A."/>
            <person name="Henrissat B."/>
            <person name="Grigoriev I.V."/>
            <person name="Hibbett D.S."/>
            <person name="Martin F."/>
            <person name="Nordberg H.P."/>
            <person name="Cantor M.N."/>
            <person name="Hua S.X."/>
        </authorList>
    </citation>
    <scope>NUCLEOTIDE SEQUENCE [LARGE SCALE GENOMIC DNA]</scope>
    <source>
        <strain evidence="2 3">F 1598</strain>
    </source>
</reference>
<proteinExistence type="predicted"/>
<organism evidence="2 3">
    <name type="scientific">Piloderma croceum (strain F 1598)</name>
    <dbReference type="NCBI Taxonomy" id="765440"/>
    <lineage>
        <taxon>Eukaryota</taxon>
        <taxon>Fungi</taxon>
        <taxon>Dikarya</taxon>
        <taxon>Basidiomycota</taxon>
        <taxon>Agaricomycotina</taxon>
        <taxon>Agaricomycetes</taxon>
        <taxon>Agaricomycetidae</taxon>
        <taxon>Atheliales</taxon>
        <taxon>Atheliaceae</taxon>
        <taxon>Piloderma</taxon>
    </lineage>
</organism>
<name>A0A0C3B739_PILCF</name>
<dbReference type="InParanoid" id="A0A0C3B739"/>
<reference evidence="3" key="2">
    <citation type="submission" date="2015-01" db="EMBL/GenBank/DDBJ databases">
        <title>Evolutionary Origins and Diversification of the Mycorrhizal Mutualists.</title>
        <authorList>
            <consortium name="DOE Joint Genome Institute"/>
            <consortium name="Mycorrhizal Genomics Consortium"/>
            <person name="Kohler A."/>
            <person name="Kuo A."/>
            <person name="Nagy L.G."/>
            <person name="Floudas D."/>
            <person name="Copeland A."/>
            <person name="Barry K.W."/>
            <person name="Cichocki N."/>
            <person name="Veneault-Fourrey C."/>
            <person name="LaButti K."/>
            <person name="Lindquist E.A."/>
            <person name="Lipzen A."/>
            <person name="Lundell T."/>
            <person name="Morin E."/>
            <person name="Murat C."/>
            <person name="Riley R."/>
            <person name="Ohm R."/>
            <person name="Sun H."/>
            <person name="Tunlid A."/>
            <person name="Henrissat B."/>
            <person name="Grigoriev I.V."/>
            <person name="Hibbett D.S."/>
            <person name="Martin F."/>
        </authorList>
    </citation>
    <scope>NUCLEOTIDE SEQUENCE [LARGE SCALE GENOMIC DNA]</scope>
    <source>
        <strain evidence="3">F 1598</strain>
    </source>
</reference>
<dbReference type="AlphaFoldDB" id="A0A0C3B739"/>
<evidence type="ECO:0000313" key="3">
    <source>
        <dbReference type="Proteomes" id="UP000054166"/>
    </source>
</evidence>
<feature type="compositionally biased region" description="Low complexity" evidence="1">
    <location>
        <begin position="104"/>
        <end position="119"/>
    </location>
</feature>
<protein>
    <submittedName>
        <fullName evidence="2">Uncharacterized protein</fullName>
    </submittedName>
</protein>
<dbReference type="HOGENOM" id="CLU_1278050_0_0_1"/>
<dbReference type="OrthoDB" id="687730at2759"/>
<evidence type="ECO:0000313" key="2">
    <source>
        <dbReference type="EMBL" id="KIM73107.1"/>
    </source>
</evidence>
<dbReference type="Proteomes" id="UP000054166">
    <property type="component" value="Unassembled WGS sequence"/>
</dbReference>
<keyword evidence="3" id="KW-1185">Reference proteome</keyword>
<feature type="region of interest" description="Disordered" evidence="1">
    <location>
        <begin position="88"/>
        <end position="123"/>
    </location>
</feature>
<sequence>MQALPVSPPDELPSKSAVCRTDRIDAKTVPAKNNGLFDSKVFSQQRAEGWEENTKLGWAFINGERLSPEGLENDPYELKSDDITEMTTSLSSTTKSPRAPNSINTNTNTLNTAPKTNCLPHPPPPVPLVSPNLTAILLGLVDMGGIVGCIENCRRADRTTYLPQHERLRNKVITRTLHLRQDSLPHVANRLRTCNLDRKYAEWLIADNPTIDLEYI</sequence>
<dbReference type="EMBL" id="KN833092">
    <property type="protein sequence ID" value="KIM73107.1"/>
    <property type="molecule type" value="Genomic_DNA"/>
</dbReference>